<evidence type="ECO:0000256" key="1">
    <source>
        <dbReference type="SAM" id="SignalP"/>
    </source>
</evidence>
<dbReference type="SUPFAM" id="SSF56672">
    <property type="entry name" value="DNA/RNA polymerases"/>
    <property type="match status" value="1"/>
</dbReference>
<dbReference type="AlphaFoldDB" id="A0A1X7V9J6"/>
<name>A0A1X7V9J6_AMPQE</name>
<accession>A0A1X7V9J6</accession>
<dbReference type="Gene3D" id="3.10.10.10">
    <property type="entry name" value="HIV Type 1 Reverse Transcriptase, subunit A, domain 1"/>
    <property type="match status" value="1"/>
</dbReference>
<feature type="chain" id="PRO_5013118416" evidence="1">
    <location>
        <begin position="17"/>
        <end position="133"/>
    </location>
</feature>
<reference evidence="2" key="1">
    <citation type="submission" date="2017-05" db="UniProtKB">
        <authorList>
            <consortium name="EnsemblMetazoa"/>
        </authorList>
    </citation>
    <scope>IDENTIFICATION</scope>
</reference>
<keyword evidence="1" id="KW-0732">Signal</keyword>
<dbReference type="InParanoid" id="A0A1X7V9J6"/>
<feature type="signal peptide" evidence="1">
    <location>
        <begin position="1"/>
        <end position="16"/>
    </location>
</feature>
<dbReference type="EnsemblMetazoa" id="Aqu2.1.36671_001">
    <property type="protein sequence ID" value="Aqu2.1.36671_001"/>
    <property type="gene ID" value="Aqu2.1.36671"/>
</dbReference>
<organism evidence="2">
    <name type="scientific">Amphimedon queenslandica</name>
    <name type="common">Sponge</name>
    <dbReference type="NCBI Taxonomy" id="400682"/>
    <lineage>
        <taxon>Eukaryota</taxon>
        <taxon>Metazoa</taxon>
        <taxon>Porifera</taxon>
        <taxon>Demospongiae</taxon>
        <taxon>Heteroscleromorpha</taxon>
        <taxon>Haplosclerida</taxon>
        <taxon>Niphatidae</taxon>
        <taxon>Amphimedon</taxon>
    </lineage>
</organism>
<dbReference type="InterPro" id="IPR043128">
    <property type="entry name" value="Rev_trsase/Diguanyl_cyclase"/>
</dbReference>
<dbReference type="InterPro" id="IPR043502">
    <property type="entry name" value="DNA/RNA_pol_sf"/>
</dbReference>
<protein>
    <submittedName>
        <fullName evidence="2">Uncharacterized protein</fullName>
    </submittedName>
</protein>
<dbReference type="Gene3D" id="3.30.70.270">
    <property type="match status" value="1"/>
</dbReference>
<proteinExistence type="predicted"/>
<evidence type="ECO:0000313" key="2">
    <source>
        <dbReference type="EnsemblMetazoa" id="Aqu2.1.36671_001"/>
    </source>
</evidence>
<sequence>MSIHSLLLFLNSTSFSQEQSSSGVLTSGKAGGHHPNEAFRVGSTCCANSKSICLCGDYEVMINPVLLPDIYPLPRVDNLLAACKSFSKLDLKHAHLQVPKSLKSTQPLTSSKGFFSMNAYFLACPQLHLCFRG</sequence>